<evidence type="ECO:0000313" key="3">
    <source>
        <dbReference type="Proteomes" id="UP000800040"/>
    </source>
</evidence>
<proteinExistence type="predicted"/>
<keyword evidence="3" id="KW-1185">Reference proteome</keyword>
<dbReference type="EMBL" id="ML975323">
    <property type="protein sequence ID" value="KAF1833192.1"/>
    <property type="molecule type" value="Genomic_DNA"/>
</dbReference>
<dbReference type="AlphaFoldDB" id="A0A6A5KDS0"/>
<dbReference type="Proteomes" id="UP000800040">
    <property type="component" value="Unassembled WGS sequence"/>
</dbReference>
<feature type="region of interest" description="Disordered" evidence="1">
    <location>
        <begin position="55"/>
        <end position="145"/>
    </location>
</feature>
<feature type="compositionally biased region" description="Basic residues" evidence="1">
    <location>
        <begin position="60"/>
        <end position="113"/>
    </location>
</feature>
<organism evidence="2 3">
    <name type="scientific">Decorospora gaudefroyi</name>
    <dbReference type="NCBI Taxonomy" id="184978"/>
    <lineage>
        <taxon>Eukaryota</taxon>
        <taxon>Fungi</taxon>
        <taxon>Dikarya</taxon>
        <taxon>Ascomycota</taxon>
        <taxon>Pezizomycotina</taxon>
        <taxon>Dothideomycetes</taxon>
        <taxon>Pleosporomycetidae</taxon>
        <taxon>Pleosporales</taxon>
        <taxon>Pleosporineae</taxon>
        <taxon>Pleosporaceae</taxon>
        <taxon>Decorospora</taxon>
    </lineage>
</organism>
<accession>A0A6A5KDS0</accession>
<evidence type="ECO:0000313" key="2">
    <source>
        <dbReference type="EMBL" id="KAF1833192.1"/>
    </source>
</evidence>
<feature type="compositionally biased region" description="Pro residues" evidence="1">
    <location>
        <begin position="114"/>
        <end position="123"/>
    </location>
</feature>
<evidence type="ECO:0000256" key="1">
    <source>
        <dbReference type="SAM" id="MobiDB-lite"/>
    </source>
</evidence>
<gene>
    <name evidence="2" type="ORF">BDW02DRAFT_589862</name>
</gene>
<name>A0A6A5KDS0_9PLEO</name>
<sequence length="231" mass="26457">MCWFTLAPTKGKKSHHHHRSSSDSSCVEELVRVRRSPSPRFTDVRVKVPSISLEVEEQSHHHHHHHAHPHLHHHHRHPHLHPLHMHPVHGHHLLHPHHHHDMKLRGPGKKRHPQPPCPPPPSREPSRCRPPRDCSPSRPREPIYRTQIIEPSGPAVRETTRAALRSSVQPSRNRHVLRRVAGYEVLGKQVPWDWDCVSSSIASGSNSSGGGWKKGRGGLKYPPFGSMDRWL</sequence>
<protein>
    <submittedName>
        <fullName evidence="2">Uncharacterized protein</fullName>
    </submittedName>
</protein>
<reference evidence="2" key="1">
    <citation type="submission" date="2020-01" db="EMBL/GenBank/DDBJ databases">
        <authorList>
            <consortium name="DOE Joint Genome Institute"/>
            <person name="Haridas S."/>
            <person name="Albert R."/>
            <person name="Binder M."/>
            <person name="Bloem J."/>
            <person name="Labutti K."/>
            <person name="Salamov A."/>
            <person name="Andreopoulos B."/>
            <person name="Baker S.E."/>
            <person name="Barry K."/>
            <person name="Bills G."/>
            <person name="Bluhm B.H."/>
            <person name="Cannon C."/>
            <person name="Castanera R."/>
            <person name="Culley D.E."/>
            <person name="Daum C."/>
            <person name="Ezra D."/>
            <person name="Gonzalez J.B."/>
            <person name="Henrissat B."/>
            <person name="Kuo A."/>
            <person name="Liang C."/>
            <person name="Lipzen A."/>
            <person name="Lutzoni F."/>
            <person name="Magnuson J."/>
            <person name="Mondo S."/>
            <person name="Nolan M."/>
            <person name="Ohm R."/>
            <person name="Pangilinan J."/>
            <person name="Park H.-J."/>
            <person name="Ramirez L."/>
            <person name="Alfaro M."/>
            <person name="Sun H."/>
            <person name="Tritt A."/>
            <person name="Yoshinaga Y."/>
            <person name="Zwiers L.-H."/>
            <person name="Turgeon B.G."/>
            <person name="Goodwin S.B."/>
            <person name="Spatafora J.W."/>
            <person name="Crous P.W."/>
            <person name="Grigoriev I.V."/>
        </authorList>
    </citation>
    <scope>NUCLEOTIDE SEQUENCE</scope>
    <source>
        <strain evidence="2">P77</strain>
    </source>
</reference>
<dbReference type="OrthoDB" id="3797508at2759"/>